<evidence type="ECO:0000313" key="3">
    <source>
        <dbReference type="WBParaSite" id="BPAG_0000866401-mRNA-1"/>
    </source>
</evidence>
<dbReference type="EMBL" id="UZAD01013138">
    <property type="protein sequence ID" value="VDN89812.1"/>
    <property type="molecule type" value="Genomic_DNA"/>
</dbReference>
<evidence type="ECO:0000313" key="1">
    <source>
        <dbReference type="EMBL" id="VDN89812.1"/>
    </source>
</evidence>
<dbReference type="Proteomes" id="UP000278627">
    <property type="component" value="Unassembled WGS sequence"/>
</dbReference>
<evidence type="ECO:0000313" key="2">
    <source>
        <dbReference type="Proteomes" id="UP000278627"/>
    </source>
</evidence>
<dbReference type="WBParaSite" id="BPAG_0000866401-mRNA-1">
    <property type="protein sequence ID" value="BPAG_0000866401-mRNA-1"/>
    <property type="gene ID" value="BPAG_0000866401"/>
</dbReference>
<protein>
    <submittedName>
        <fullName evidence="3">PHR domain-containing protein</fullName>
    </submittedName>
</protein>
<proteinExistence type="predicted"/>
<keyword evidence="2" id="KW-1185">Reference proteome</keyword>
<sequence>MHASLYNGSGVGNCGAITKKIFFPTFSTVGKKSGTLEVAFHSVKVLCCNRRLQYYGSGNFSGRIEKNSSFKGVVTHRVQRWSFFRSGNSIGEAHVPLFIFDFSEY</sequence>
<reference evidence="3" key="1">
    <citation type="submission" date="2017-02" db="UniProtKB">
        <authorList>
            <consortium name="WormBaseParasite"/>
        </authorList>
    </citation>
    <scope>IDENTIFICATION</scope>
</reference>
<gene>
    <name evidence="1" type="ORF">BPAG_LOCUS8626</name>
</gene>
<reference evidence="1 2" key="2">
    <citation type="submission" date="2018-11" db="EMBL/GenBank/DDBJ databases">
        <authorList>
            <consortium name="Pathogen Informatics"/>
        </authorList>
    </citation>
    <scope>NUCLEOTIDE SEQUENCE [LARGE SCALE GENOMIC DNA]</scope>
</reference>
<name>A0A0N4TK19_BRUPA</name>
<organism evidence="3">
    <name type="scientific">Brugia pahangi</name>
    <name type="common">Filarial nematode worm</name>
    <dbReference type="NCBI Taxonomy" id="6280"/>
    <lineage>
        <taxon>Eukaryota</taxon>
        <taxon>Metazoa</taxon>
        <taxon>Ecdysozoa</taxon>
        <taxon>Nematoda</taxon>
        <taxon>Chromadorea</taxon>
        <taxon>Rhabditida</taxon>
        <taxon>Spirurina</taxon>
        <taxon>Spiruromorpha</taxon>
        <taxon>Filarioidea</taxon>
        <taxon>Onchocercidae</taxon>
        <taxon>Brugia</taxon>
    </lineage>
</organism>
<accession>A0A0N4TK19</accession>
<dbReference type="AlphaFoldDB" id="A0A0N4TK19"/>